<keyword evidence="7" id="KW-1185">Reference proteome</keyword>
<evidence type="ECO:0000256" key="1">
    <source>
        <dbReference type="ARBA" id="ARBA00022692"/>
    </source>
</evidence>
<evidence type="ECO:0000256" key="2">
    <source>
        <dbReference type="ARBA" id="ARBA00022989"/>
    </source>
</evidence>
<feature type="compositionally biased region" description="Low complexity" evidence="3">
    <location>
        <begin position="126"/>
        <end position="166"/>
    </location>
</feature>
<proteinExistence type="predicted"/>
<feature type="domain" description="HAMP" evidence="5">
    <location>
        <begin position="233"/>
        <end position="249"/>
    </location>
</feature>
<feature type="transmembrane region" description="Helical" evidence="4">
    <location>
        <begin position="177"/>
        <end position="195"/>
    </location>
</feature>
<keyword evidence="2 4" id="KW-1133">Transmembrane helix</keyword>
<dbReference type="Gene3D" id="6.10.340.10">
    <property type="match status" value="1"/>
</dbReference>
<evidence type="ECO:0000256" key="3">
    <source>
        <dbReference type="SAM" id="MobiDB-lite"/>
    </source>
</evidence>
<dbReference type="PROSITE" id="PS50885">
    <property type="entry name" value="HAMP"/>
    <property type="match status" value="1"/>
</dbReference>
<evidence type="ECO:0000313" key="6">
    <source>
        <dbReference type="EMBL" id="GMA88448.1"/>
    </source>
</evidence>
<dbReference type="Proteomes" id="UP001157017">
    <property type="component" value="Unassembled WGS sequence"/>
</dbReference>
<evidence type="ECO:0000259" key="5">
    <source>
        <dbReference type="PROSITE" id="PS50885"/>
    </source>
</evidence>
<sequence>MATTALLGMAVVAVVGALLLDRIQTGLVAERVNVARGEAARGRADAQARFDTAPDASGLNLLVNDLLPRLASPEPDRSRDVILLHGLGNDRTPVVPDLARATSPAASCRSTCVGASWRAGSRRRSSSACGAPGRRARCPASSSGPGSRCPSAVTTSSTSSSRCSASRTPSSLVQRTLLGGGVALVLLVGAIAFVVTRQVVTPVRQAALVAGKRRPGGSATAWCRAARTTWRSLARSFNSMADSLQSQIAQAREPVTGAAALRQRRVARACARR</sequence>
<dbReference type="EMBL" id="BSUZ01000001">
    <property type="protein sequence ID" value="GMA88448.1"/>
    <property type="molecule type" value="Genomic_DNA"/>
</dbReference>
<organism evidence="6 7">
    <name type="scientific">Angustibacter aerolatus</name>
    <dbReference type="NCBI Taxonomy" id="1162965"/>
    <lineage>
        <taxon>Bacteria</taxon>
        <taxon>Bacillati</taxon>
        <taxon>Actinomycetota</taxon>
        <taxon>Actinomycetes</taxon>
        <taxon>Kineosporiales</taxon>
        <taxon>Kineosporiaceae</taxon>
    </lineage>
</organism>
<accession>A0ABQ6JKD4</accession>
<gene>
    <name evidence="6" type="ORF">GCM10025868_36980</name>
</gene>
<evidence type="ECO:0000256" key="4">
    <source>
        <dbReference type="SAM" id="Phobius"/>
    </source>
</evidence>
<name>A0ABQ6JKD4_9ACTN</name>
<keyword evidence="4" id="KW-0472">Membrane</keyword>
<protein>
    <recommendedName>
        <fullName evidence="5">HAMP domain-containing protein</fullName>
    </recommendedName>
</protein>
<reference evidence="7" key="1">
    <citation type="journal article" date="2019" name="Int. J. Syst. Evol. Microbiol.">
        <title>The Global Catalogue of Microorganisms (GCM) 10K type strain sequencing project: providing services to taxonomists for standard genome sequencing and annotation.</title>
        <authorList>
            <consortium name="The Broad Institute Genomics Platform"/>
            <consortium name="The Broad Institute Genome Sequencing Center for Infectious Disease"/>
            <person name="Wu L."/>
            <person name="Ma J."/>
        </authorList>
    </citation>
    <scope>NUCLEOTIDE SEQUENCE [LARGE SCALE GENOMIC DNA]</scope>
    <source>
        <strain evidence="7">NBRC 108730</strain>
    </source>
</reference>
<comment type="caution">
    <text evidence="6">The sequence shown here is derived from an EMBL/GenBank/DDBJ whole genome shotgun (WGS) entry which is preliminary data.</text>
</comment>
<feature type="region of interest" description="Disordered" evidence="3">
    <location>
        <begin position="123"/>
        <end position="166"/>
    </location>
</feature>
<keyword evidence="1 4" id="KW-0812">Transmembrane</keyword>
<dbReference type="InterPro" id="IPR003660">
    <property type="entry name" value="HAMP_dom"/>
</dbReference>
<evidence type="ECO:0000313" key="7">
    <source>
        <dbReference type="Proteomes" id="UP001157017"/>
    </source>
</evidence>